<organism evidence="1 2">
    <name type="scientific">Macrococcoides goetzii</name>
    <dbReference type="NCBI Taxonomy" id="1891097"/>
    <lineage>
        <taxon>Bacteria</taxon>
        <taxon>Bacillati</taxon>
        <taxon>Bacillota</taxon>
        <taxon>Bacilli</taxon>
        <taxon>Bacillales</taxon>
        <taxon>Staphylococcaceae</taxon>
        <taxon>Macrococcoides</taxon>
    </lineage>
</organism>
<gene>
    <name evidence="1" type="ORF">BFS35_006810</name>
</gene>
<protein>
    <submittedName>
        <fullName evidence="1">Uncharacterized protein</fullName>
    </submittedName>
</protein>
<name>A0A395GBE5_9STAP</name>
<evidence type="ECO:0000313" key="2">
    <source>
        <dbReference type="Proteomes" id="UP000229523"/>
    </source>
</evidence>
<keyword evidence="2" id="KW-1185">Reference proteome</keyword>
<accession>A0A395GBE5</accession>
<reference evidence="1 2" key="1">
    <citation type="journal article" date="2018" name="Front. Microbiol.">
        <title>Description and Comparative Genomics of Macrococcus caseolyticus subsp. hominis subsp. nov., Macrococcus goetzii sp. nov., Macrococcus epidermidis sp. nov., and Macrococcus bohemicus sp. nov., Novel Macrococci From Human Clinical Material With Virulence Potential and Suspected Uptake of Foreign DNA by Natural Transformation.</title>
        <authorList>
            <person name="Maslanova I."/>
            <person name="Wertheimer Z."/>
            <person name="Sedlacek I."/>
            <person name="Svec P."/>
            <person name="Indrakova A."/>
            <person name="Kovarovic V."/>
            <person name="Schumann P."/>
            <person name="Sproer C."/>
            <person name="Kralova S."/>
            <person name="Sedo O."/>
            <person name="Kristofova L."/>
            <person name="Vrbovska V."/>
            <person name="Fuzik T."/>
            <person name="Petras P."/>
            <person name="Zdrahal Z."/>
            <person name="Ruzickova V."/>
            <person name="Doskar J."/>
            <person name="Pantucek R."/>
        </authorList>
    </citation>
    <scope>NUCLEOTIDE SEQUENCE [LARGE SCALE GENOMIC DNA]</scope>
    <source>
        <strain evidence="1 2">CCM 4927</strain>
    </source>
</reference>
<comment type="caution">
    <text evidence="1">The sequence shown here is derived from an EMBL/GenBank/DDBJ whole genome shotgun (WGS) entry which is preliminary data.</text>
</comment>
<dbReference type="AlphaFoldDB" id="A0A395GBE5"/>
<proteinExistence type="predicted"/>
<sequence>MRNIKLYDRADVENEIKLNEYRPGILTVVFTTQRATDYYKSNVEAVHRNLRRFIDSGQYFALVFRHKKSHYLSDQTK</sequence>
<dbReference type="EMBL" id="MJBI02000002">
    <property type="protein sequence ID" value="RAI81272.1"/>
    <property type="molecule type" value="Genomic_DNA"/>
</dbReference>
<dbReference type="RefSeq" id="WP_099579066.1">
    <property type="nucleotide sequence ID" value="NZ_MJBI02000002.1"/>
</dbReference>
<dbReference type="Proteomes" id="UP000229523">
    <property type="component" value="Unassembled WGS sequence"/>
</dbReference>
<evidence type="ECO:0000313" key="1">
    <source>
        <dbReference type="EMBL" id="RAI81272.1"/>
    </source>
</evidence>